<keyword evidence="3" id="KW-1185">Reference proteome</keyword>
<keyword evidence="1" id="KW-0812">Transmembrane</keyword>
<protein>
    <submittedName>
        <fullName evidence="2">Uncharacterized protein</fullName>
    </submittedName>
</protein>
<dbReference type="AlphaFoldDB" id="A0A097SSX6"/>
<dbReference type="HOGENOM" id="CLU_2421505_0_0_14"/>
<name>A0A097SSX6_9BACT</name>
<proteinExistence type="predicted"/>
<sequence>MKKKKTDPFKNKMNVNVHLPKGISNLDVEKYKNNFQGIRNSGSDFPDGIGLEPTTTHWIYNSDSNSKLPLILGLTFGFIILIGIGSYLGYRYYKHHKNSK</sequence>
<reference evidence="2 3" key="1">
    <citation type="journal article" date="2014" name="PLoS ONE">
        <title>An emerging Mycoplasma associated with trichomoniasis, vaginal infection and disease.</title>
        <authorList>
            <consortium name="Vaginal Microbiome Consortium"/>
            <person name="Fettweis J.M."/>
            <person name="Serrano M.G."/>
            <person name="Huang B."/>
            <person name="Brooks J.P."/>
            <person name="Glascock A.L."/>
            <person name="Sheth N.U."/>
            <person name="Strauss J.F.III."/>
            <person name="Jefferson K.K."/>
            <person name="Buck G.A."/>
        </authorList>
    </citation>
    <scope>NUCLEOTIDE SEQUENCE [LARGE SCALE GENOMIC DNA]</scope>
    <source>
        <strain evidence="2 3">VCU_M1</strain>
    </source>
</reference>
<feature type="transmembrane region" description="Helical" evidence="1">
    <location>
        <begin position="70"/>
        <end position="90"/>
    </location>
</feature>
<dbReference type="EMBL" id="CP007711">
    <property type="protein sequence ID" value="AIV03693.1"/>
    <property type="molecule type" value="Genomic_DNA"/>
</dbReference>
<dbReference type="Proteomes" id="UP000030066">
    <property type="component" value="Chromosome"/>
</dbReference>
<evidence type="ECO:0000256" key="1">
    <source>
        <dbReference type="SAM" id="Phobius"/>
    </source>
</evidence>
<keyword evidence="1" id="KW-1133">Transmembrane helix</keyword>
<dbReference type="STRING" id="1318617.MGM1_3210"/>
<evidence type="ECO:0000313" key="2">
    <source>
        <dbReference type="EMBL" id="AIV03693.1"/>
    </source>
</evidence>
<keyword evidence="1" id="KW-0472">Membrane</keyword>
<accession>A0A097SSX6</accession>
<organism evidence="2 3">
    <name type="scientific">Candidatus Malacoplasma girerdii</name>
    <dbReference type="NCBI Taxonomy" id="1318617"/>
    <lineage>
        <taxon>Bacteria</taxon>
        <taxon>Bacillati</taxon>
        <taxon>Mycoplasmatota</taxon>
        <taxon>Mycoplasmoidales</taxon>
        <taxon>Mycoplasmoidaceae</taxon>
        <taxon>Malacoplasma</taxon>
    </lineage>
</organism>
<gene>
    <name evidence="2" type="ORF">MGM1_3210</name>
</gene>
<dbReference type="NCBIfam" id="NF033158">
    <property type="entry name" value="Myrrcad"/>
    <property type="match status" value="1"/>
</dbReference>
<evidence type="ECO:0000313" key="3">
    <source>
        <dbReference type="Proteomes" id="UP000030066"/>
    </source>
</evidence>
<dbReference type="KEGG" id="mgj:MGM1_3210"/>